<dbReference type="InterPro" id="IPR013762">
    <property type="entry name" value="Integrase-like_cat_sf"/>
</dbReference>
<evidence type="ECO:0000313" key="4">
    <source>
        <dbReference type="Proteomes" id="UP001476282"/>
    </source>
</evidence>
<dbReference type="InterPro" id="IPR002104">
    <property type="entry name" value="Integrase_catalytic"/>
</dbReference>
<dbReference type="SUPFAM" id="SSF56349">
    <property type="entry name" value="DNA breaking-rejoining enzymes"/>
    <property type="match status" value="1"/>
</dbReference>
<organism evidence="3 4">
    <name type="scientific">Haloferula sargassicola</name>
    <dbReference type="NCBI Taxonomy" id="490096"/>
    <lineage>
        <taxon>Bacteria</taxon>
        <taxon>Pseudomonadati</taxon>
        <taxon>Verrucomicrobiota</taxon>
        <taxon>Verrucomicrobiia</taxon>
        <taxon>Verrucomicrobiales</taxon>
        <taxon>Verrucomicrobiaceae</taxon>
        <taxon>Haloferula</taxon>
    </lineage>
</organism>
<keyword evidence="4" id="KW-1185">Reference proteome</keyword>
<dbReference type="PANTHER" id="PTHR30349:SF64">
    <property type="entry name" value="PROPHAGE INTEGRASE INTD-RELATED"/>
    <property type="match status" value="1"/>
</dbReference>
<dbReference type="PROSITE" id="PS51898">
    <property type="entry name" value="TYR_RECOMBINASE"/>
    <property type="match status" value="1"/>
</dbReference>
<gene>
    <name evidence="3" type="primary">xerD_2</name>
    <name evidence="3" type="ORF">Hsar01_03236</name>
</gene>
<dbReference type="EMBL" id="BAABRI010000019">
    <property type="protein sequence ID" value="GAA5483999.1"/>
    <property type="molecule type" value="Genomic_DNA"/>
</dbReference>
<evidence type="ECO:0000256" key="1">
    <source>
        <dbReference type="ARBA" id="ARBA00023172"/>
    </source>
</evidence>
<keyword evidence="1" id="KW-0233">DNA recombination</keyword>
<name>A0ABP9URM2_9BACT</name>
<proteinExistence type="predicted"/>
<evidence type="ECO:0000313" key="3">
    <source>
        <dbReference type="EMBL" id="GAA5483999.1"/>
    </source>
</evidence>
<dbReference type="Gene3D" id="1.10.443.10">
    <property type="entry name" value="Intergrase catalytic core"/>
    <property type="match status" value="1"/>
</dbReference>
<dbReference type="InterPro" id="IPR050090">
    <property type="entry name" value="Tyrosine_recombinase_XerCD"/>
</dbReference>
<feature type="domain" description="Tyr recombinase" evidence="2">
    <location>
        <begin position="105"/>
        <end position="302"/>
    </location>
</feature>
<comment type="caution">
    <text evidence="3">The sequence shown here is derived from an EMBL/GenBank/DDBJ whole genome shotgun (WGS) entry which is preliminary data.</text>
</comment>
<dbReference type="Proteomes" id="UP001476282">
    <property type="component" value="Unassembled WGS sequence"/>
</dbReference>
<reference evidence="3 4" key="1">
    <citation type="submission" date="2024-02" db="EMBL/GenBank/DDBJ databases">
        <title>Haloferula sargassicola NBRC 104335.</title>
        <authorList>
            <person name="Ichikawa N."/>
            <person name="Katano-Makiyama Y."/>
            <person name="Hidaka K."/>
        </authorList>
    </citation>
    <scope>NUCLEOTIDE SEQUENCE [LARGE SCALE GENOMIC DNA]</scope>
    <source>
        <strain evidence="3 4">NBRC 104335</strain>
    </source>
</reference>
<evidence type="ECO:0000259" key="2">
    <source>
        <dbReference type="PROSITE" id="PS51898"/>
    </source>
</evidence>
<dbReference type="Pfam" id="PF00589">
    <property type="entry name" value="Phage_integrase"/>
    <property type="match status" value="1"/>
</dbReference>
<protein>
    <submittedName>
        <fullName evidence="3">Tyrosine recombinase XerD</fullName>
    </submittedName>
</protein>
<sequence>MAVDSAEILAAANAAAEQRQLAEPTRTAYRRTWTKLMAACAAEDLDPAALPAARAAAFYAEWTRRKGASHHLQTKAALSFLYRAVLDAKNPFADCLAPKFRPDAIEIRHLESGNVAAVLLHLQEHRSDYYGHLAFHLAEALFYSACRYHEWAGLPTDRLVRDSSGIPAAVRIKGKGGGLADLPLLERLGLSLADWLRFREAFKGHQLRRGGMEFAASGLLFPGRDGGHYSNQAFNRRLKAACQAVNAPVITAHGLRHSAATLLLNERDRNLKEIQELLRHKNLATTARYTHVDRERLKGVVSDLALPSPAR</sequence>
<accession>A0ABP9URM2</accession>
<dbReference type="PANTHER" id="PTHR30349">
    <property type="entry name" value="PHAGE INTEGRASE-RELATED"/>
    <property type="match status" value="1"/>
</dbReference>
<dbReference type="RefSeq" id="WP_353568097.1">
    <property type="nucleotide sequence ID" value="NZ_BAABRI010000019.1"/>
</dbReference>
<dbReference type="InterPro" id="IPR011010">
    <property type="entry name" value="DNA_brk_join_enz"/>
</dbReference>